<reference evidence="2 3" key="1">
    <citation type="journal article" date="2014" name="Int. J. Syst. Evol. Microbiol.">
        <title>Complete genome sequence of Corynebacterium casei LMG S-19264T (=DSM 44701T), isolated from a smear-ripened cheese.</title>
        <authorList>
            <consortium name="US DOE Joint Genome Institute (JGI-PGF)"/>
            <person name="Walter F."/>
            <person name="Albersmeier A."/>
            <person name="Kalinowski J."/>
            <person name="Ruckert C."/>
        </authorList>
    </citation>
    <scope>NUCLEOTIDE SEQUENCE [LARGE SCALE GENOMIC DNA]</scope>
    <source>
        <strain evidence="2 3">CGMCC 1.15896</strain>
    </source>
</reference>
<feature type="transmembrane region" description="Helical" evidence="1">
    <location>
        <begin position="80"/>
        <end position="100"/>
    </location>
</feature>
<evidence type="ECO:0000313" key="2">
    <source>
        <dbReference type="EMBL" id="GGA38687.1"/>
    </source>
</evidence>
<keyword evidence="3" id="KW-1185">Reference proteome</keyword>
<dbReference type="Proteomes" id="UP000596977">
    <property type="component" value="Unassembled WGS sequence"/>
</dbReference>
<accession>A0A916R8X8</accession>
<keyword evidence="1" id="KW-1133">Transmembrane helix</keyword>
<evidence type="ECO:0000256" key="1">
    <source>
        <dbReference type="SAM" id="Phobius"/>
    </source>
</evidence>
<evidence type="ECO:0008006" key="4">
    <source>
        <dbReference type="Google" id="ProtNLM"/>
    </source>
</evidence>
<dbReference type="RefSeq" id="WP_127073454.1">
    <property type="nucleotide sequence ID" value="NZ_BMKB01000001.1"/>
</dbReference>
<gene>
    <name evidence="2" type="ORF">GCM10011499_05100</name>
</gene>
<keyword evidence="1" id="KW-0472">Membrane</keyword>
<proteinExistence type="predicted"/>
<protein>
    <recommendedName>
        <fullName evidence="4">DUF883 domain-containing protein</fullName>
    </recommendedName>
</protein>
<keyword evidence="1" id="KW-0812">Transmembrane</keyword>
<dbReference type="OrthoDB" id="7960369at2"/>
<sequence length="113" mass="12366">MASNSLTTEMHDAMDKQLRELRSQIANINKSLSDHGLDIEDLRDEADNLIHGATKNAQRAAQHVQDEAVVVAKAARKAPMAATTALGLAGLIGFGIGYLVSQSHYEQRHRWFG</sequence>
<evidence type="ECO:0000313" key="3">
    <source>
        <dbReference type="Proteomes" id="UP000596977"/>
    </source>
</evidence>
<dbReference type="AlphaFoldDB" id="A0A916R8X8"/>
<dbReference type="EMBL" id="BMKB01000001">
    <property type="protein sequence ID" value="GGA38687.1"/>
    <property type="molecule type" value="Genomic_DNA"/>
</dbReference>
<name>A0A916R8X8_9HYPH</name>
<comment type="caution">
    <text evidence="2">The sequence shown here is derived from an EMBL/GenBank/DDBJ whole genome shotgun (WGS) entry which is preliminary data.</text>
</comment>
<organism evidence="2 3">
    <name type="scientific">Pelagibacterium lentulum</name>
    <dbReference type="NCBI Taxonomy" id="2029865"/>
    <lineage>
        <taxon>Bacteria</taxon>
        <taxon>Pseudomonadati</taxon>
        <taxon>Pseudomonadota</taxon>
        <taxon>Alphaproteobacteria</taxon>
        <taxon>Hyphomicrobiales</taxon>
        <taxon>Devosiaceae</taxon>
        <taxon>Pelagibacterium</taxon>
    </lineage>
</organism>